<comment type="caution">
    <text evidence="2">The sequence shown here is derived from an EMBL/GenBank/DDBJ whole genome shotgun (WGS) entry which is preliminary data.</text>
</comment>
<dbReference type="InterPro" id="IPR011600">
    <property type="entry name" value="Pept_C14_caspase"/>
</dbReference>
<dbReference type="EMBL" id="WNKX01000022">
    <property type="protein sequence ID" value="MTW13421.1"/>
    <property type="molecule type" value="Genomic_DNA"/>
</dbReference>
<evidence type="ECO:0000313" key="3">
    <source>
        <dbReference type="Proteomes" id="UP000472320"/>
    </source>
</evidence>
<evidence type="ECO:0000259" key="1">
    <source>
        <dbReference type="Pfam" id="PF00656"/>
    </source>
</evidence>
<proteinExistence type="predicted"/>
<dbReference type="GO" id="GO:0006508">
    <property type="term" value="P:proteolysis"/>
    <property type="evidence" value="ECO:0007669"/>
    <property type="project" value="InterPro"/>
</dbReference>
<evidence type="ECO:0000313" key="2">
    <source>
        <dbReference type="EMBL" id="MTW13421.1"/>
    </source>
</evidence>
<dbReference type="Pfam" id="PF00656">
    <property type="entry name" value="Peptidase_C14"/>
    <property type="match status" value="1"/>
</dbReference>
<dbReference type="RefSeq" id="WP_155456345.1">
    <property type="nucleotide sequence ID" value="NZ_WNKX01000022.1"/>
</dbReference>
<sequence>MFSKKIIRIEMTLLTDPAQIDAEPAVHVLVIAVGRYPFLKDGDADQRLPEHGELGQLASPVPSGEALVDWLKSEFKPHSAPLKSIEVLSSPGGNFTDWNGAHVEVAPPTMANVRRTVKEWAARGDTSPNSVLMFYFCGHGLSNGEVHSLLLENFGDDADDPFNTGAIDIVAMMDGTRGKKATQQLFFLDACRSFKNSAFKKYGEARGQPIINGAALARLDVVEQAALWASKLGALAYGIPGKPSVFTSAMLHAMKGAGALQDEVDGSWVIAPEFLRLGINFIIQRMPGAPPEQYATLDRMAKNIKIHSLPGDPTVPVAVLCKPRERTRFAAFACSSGESRPVGAADPWHLDLGMDLYSFEADFEDIGKKSKKATPHPPYAIVSFDANP</sequence>
<dbReference type="SUPFAM" id="SSF52129">
    <property type="entry name" value="Caspase-like"/>
    <property type="match status" value="1"/>
</dbReference>
<dbReference type="Gene3D" id="3.40.50.1460">
    <property type="match status" value="1"/>
</dbReference>
<dbReference type="AlphaFoldDB" id="A0A6L6QMT9"/>
<gene>
    <name evidence="2" type="ORF">GM658_22695</name>
</gene>
<protein>
    <recommendedName>
        <fullName evidence="1">Peptidase C14 caspase domain-containing protein</fullName>
    </recommendedName>
</protein>
<dbReference type="GO" id="GO:0004197">
    <property type="term" value="F:cysteine-type endopeptidase activity"/>
    <property type="evidence" value="ECO:0007669"/>
    <property type="project" value="InterPro"/>
</dbReference>
<name>A0A6L6QMT9_9BURK</name>
<organism evidence="2 3">
    <name type="scientific">Massilia eburnea</name>
    <dbReference type="NCBI Taxonomy" id="1776165"/>
    <lineage>
        <taxon>Bacteria</taxon>
        <taxon>Pseudomonadati</taxon>
        <taxon>Pseudomonadota</taxon>
        <taxon>Betaproteobacteria</taxon>
        <taxon>Burkholderiales</taxon>
        <taxon>Oxalobacteraceae</taxon>
        <taxon>Telluria group</taxon>
        <taxon>Massilia</taxon>
    </lineage>
</organism>
<dbReference type="Proteomes" id="UP000472320">
    <property type="component" value="Unassembled WGS sequence"/>
</dbReference>
<reference evidence="2 3" key="1">
    <citation type="submission" date="2019-11" db="EMBL/GenBank/DDBJ databases">
        <title>Type strains purchased from KCTC, JCM and DSMZ.</title>
        <authorList>
            <person name="Lu H."/>
        </authorList>
    </citation>
    <scope>NUCLEOTIDE SEQUENCE [LARGE SCALE GENOMIC DNA]</scope>
    <source>
        <strain evidence="2 3">JCM 31587</strain>
    </source>
</reference>
<feature type="domain" description="Peptidase C14 caspase" evidence="1">
    <location>
        <begin position="103"/>
        <end position="258"/>
    </location>
</feature>
<keyword evidence="3" id="KW-1185">Reference proteome</keyword>
<dbReference type="OrthoDB" id="161433at2"/>
<dbReference type="InterPro" id="IPR029030">
    <property type="entry name" value="Caspase-like_dom_sf"/>
</dbReference>
<accession>A0A6L6QMT9</accession>